<dbReference type="GO" id="GO:0050661">
    <property type="term" value="F:NADP binding"/>
    <property type="evidence" value="ECO:0007669"/>
    <property type="project" value="InterPro"/>
</dbReference>
<dbReference type="InterPro" id="IPR013328">
    <property type="entry name" value="6PGD_dom2"/>
</dbReference>
<dbReference type="SUPFAM" id="SSF51735">
    <property type="entry name" value="NAD(P)-binding Rossmann-fold domains"/>
    <property type="match status" value="1"/>
</dbReference>
<proteinExistence type="predicted"/>
<dbReference type="Gene3D" id="3.40.50.720">
    <property type="entry name" value="NAD(P)-binding Rossmann-like Domain"/>
    <property type="match status" value="1"/>
</dbReference>
<dbReference type="SUPFAM" id="SSF48179">
    <property type="entry name" value="6-phosphogluconate dehydrogenase C-terminal domain-like"/>
    <property type="match status" value="1"/>
</dbReference>
<protein>
    <submittedName>
        <fullName evidence="3">Beta-hydroxyacid dehydrogenase, 3-hydroxyisobutyrate dehydrogenase</fullName>
    </submittedName>
</protein>
<evidence type="ECO:0000259" key="2">
    <source>
        <dbReference type="Pfam" id="PF09130"/>
    </source>
</evidence>
<dbReference type="RefSeq" id="WP_030732048.1">
    <property type="nucleotide sequence ID" value="NZ_CP009922.3"/>
</dbReference>
<feature type="domain" description="6-phosphogluconate dehydrogenase NADP-binding" evidence="1">
    <location>
        <begin position="5"/>
        <end position="121"/>
    </location>
</feature>
<dbReference type="KEGG" id="sxi:SXIM_52220"/>
<dbReference type="EMBL" id="CP009922">
    <property type="protein sequence ID" value="AKG46606.1"/>
    <property type="molecule type" value="Genomic_DNA"/>
</dbReference>
<gene>
    <name evidence="3" type="ORF">SXIM_52220</name>
</gene>
<dbReference type="Pfam" id="PF03446">
    <property type="entry name" value="NAD_binding_2"/>
    <property type="match status" value="1"/>
</dbReference>
<reference evidence="3" key="1">
    <citation type="submission" date="2019-08" db="EMBL/GenBank/DDBJ databases">
        <title>Complete genome sequence of a mangrove-derived Streptomyces xiamenensis.</title>
        <authorList>
            <person name="Xu J."/>
        </authorList>
    </citation>
    <scope>NUCLEOTIDE SEQUENCE</scope>
    <source>
        <strain evidence="3">318</strain>
    </source>
</reference>
<dbReference type="InterPro" id="IPR008927">
    <property type="entry name" value="6-PGluconate_DH-like_C_sf"/>
</dbReference>
<dbReference type="InterPro" id="IPR006115">
    <property type="entry name" value="6PGDH_NADP-bd"/>
</dbReference>
<keyword evidence="4" id="KW-1185">Reference proteome</keyword>
<dbReference type="Gene3D" id="1.10.1040.10">
    <property type="entry name" value="N-(1-d-carboxylethyl)-l-norvaline Dehydrogenase, domain 2"/>
    <property type="match status" value="1"/>
</dbReference>
<evidence type="ECO:0000313" key="3">
    <source>
        <dbReference type="EMBL" id="AKG46606.1"/>
    </source>
</evidence>
<sequence>MTVCAVIGLGEAGRLYAGGLRDAGFTVRGYDPFTRIDEPGITQYDVLAEALDRATMVLSLVGARAAAEVLEQAAPRLRPGTVYADLNTAAPGLKRSLEERVVAGGSLFADVAVLAPVPRAGLRTPLLVSGTGAPHVARALEPAGVPVETIDAPAGAAAARKLLRSVFMKGLAGVVLETLNAAETDGSTAWITAQMAAEFGDGGEALISRLAEGSRAHAGRRVHEMSDAIDHLDALGQPSWVAQASRQWLQRLADEPRTAS</sequence>
<dbReference type="HOGENOM" id="CLU_052530_1_1_11"/>
<accession>A0A0F7CQL2</accession>
<evidence type="ECO:0000313" key="4">
    <source>
        <dbReference type="Proteomes" id="UP000034034"/>
    </source>
</evidence>
<feature type="domain" description="Phosphogluconate dehydrogenase NAD-binding putative C-terminal" evidence="2">
    <location>
        <begin position="186"/>
        <end position="252"/>
    </location>
</feature>
<dbReference type="STRING" id="408015.SXIM_52220"/>
<dbReference type="Proteomes" id="UP000034034">
    <property type="component" value="Chromosome"/>
</dbReference>
<dbReference type="AlphaFoldDB" id="A0A0F7CQL2"/>
<dbReference type="Pfam" id="PF09130">
    <property type="entry name" value="DUF1932"/>
    <property type="match status" value="1"/>
</dbReference>
<name>A0A0F7CQL2_9ACTN</name>
<dbReference type="PATRIC" id="fig|408015.6.peg.5285"/>
<organism evidence="3 4">
    <name type="scientific">Streptomyces xiamenensis</name>
    <dbReference type="NCBI Taxonomy" id="408015"/>
    <lineage>
        <taxon>Bacteria</taxon>
        <taxon>Bacillati</taxon>
        <taxon>Actinomycetota</taxon>
        <taxon>Actinomycetes</taxon>
        <taxon>Kitasatosporales</taxon>
        <taxon>Streptomycetaceae</taxon>
        <taxon>Streptomyces</taxon>
    </lineage>
</organism>
<dbReference type="InterPro" id="IPR015814">
    <property type="entry name" value="Pgluconate_DH_NAD-bd_C"/>
</dbReference>
<dbReference type="InterPro" id="IPR036291">
    <property type="entry name" value="NAD(P)-bd_dom_sf"/>
</dbReference>
<evidence type="ECO:0000259" key="1">
    <source>
        <dbReference type="Pfam" id="PF03446"/>
    </source>
</evidence>